<dbReference type="OrthoDB" id="9768769at2"/>
<dbReference type="PANTHER" id="PTHR43630:SF1">
    <property type="entry name" value="POLY-BETA-1,6-N-ACETYL-D-GLUCOSAMINE SYNTHASE"/>
    <property type="match status" value="1"/>
</dbReference>
<keyword evidence="8 10" id="KW-0472">Membrane</keyword>
<dbReference type="GO" id="GO:0008375">
    <property type="term" value="F:acetylglucosaminyltransferase activity"/>
    <property type="evidence" value="ECO:0007669"/>
    <property type="project" value="UniProtKB-UniRule"/>
</dbReference>
<dbReference type="InterPro" id="IPR023853">
    <property type="entry name" value="PGA_PgaC/IcaA"/>
</dbReference>
<evidence type="ECO:0000256" key="3">
    <source>
        <dbReference type="ARBA" id="ARBA00022475"/>
    </source>
</evidence>
<dbReference type="CDD" id="cd06423">
    <property type="entry name" value="CESA_like"/>
    <property type="match status" value="1"/>
</dbReference>
<protein>
    <recommendedName>
        <fullName evidence="9 10">Poly-beta-1,6-N-acetyl-D-glucosamine synthase</fullName>
        <shortName evidence="10">Poly-beta-1,6-GlcNAc synthase</shortName>
        <ecNumber evidence="10">2.4.1.-</ecNumber>
    </recommendedName>
</protein>
<dbReference type="EC" id="2.4.1.-" evidence="10"/>
<keyword evidence="6 10" id="KW-0812">Transmembrane</keyword>
<dbReference type="Pfam" id="PF13641">
    <property type="entry name" value="Glyco_tranf_2_3"/>
    <property type="match status" value="1"/>
</dbReference>
<dbReference type="EMBL" id="NOJY02000008">
    <property type="protein sequence ID" value="RDY28216.1"/>
    <property type="molecule type" value="Genomic_DNA"/>
</dbReference>
<dbReference type="GO" id="GO:0005886">
    <property type="term" value="C:plasma membrane"/>
    <property type="evidence" value="ECO:0007669"/>
    <property type="project" value="UniProtKB-SubCell"/>
</dbReference>
<sequence>MDWFNESSKFIAIVQQFIFLYPFFMSLIWISGALIFSFYRERHAKLDFNKYKWPKISILVPCYNEEDTIEETIKYLSRLSYPEFEIIAVNDGSKDNTGNILVSLADKYSMLRVIDCHENRGKANALHMAAHASTSEYLLCIDSDAILDDKAPYYLIKHFLEKGERVGAVTGNPRIRNRDTLLGKMQLVEYSSIIGSIKRTQRIMGKVMTVSGVIVAFRKKALFDVGLWDRDMITEDIAVSWKLQKRFWDIRYEPQALCWMLVPETLVGIWKQRVRWSQGGQEVVLRHWDIFTDWRQRRLWPIYIEQVLSILWAFAWFLCTLYLILTATSFGEIMIWFTFTSFALVLLSHIQLIISLRNDSRYDNTIKYYLWAAWYPALYWMINTLIVIAATPKAIMSRIKGGYATWSSPDRGKRSNQ</sequence>
<dbReference type="Proteomes" id="UP000215694">
    <property type="component" value="Unassembled WGS sequence"/>
</dbReference>
<evidence type="ECO:0000256" key="7">
    <source>
        <dbReference type="ARBA" id="ARBA00022989"/>
    </source>
</evidence>
<dbReference type="GO" id="GO:0043708">
    <property type="term" value="P:cell adhesion involved in biofilm formation"/>
    <property type="evidence" value="ECO:0007669"/>
    <property type="project" value="InterPro"/>
</dbReference>
<evidence type="ECO:0000256" key="8">
    <source>
        <dbReference type="ARBA" id="ARBA00023136"/>
    </source>
</evidence>
<evidence type="ECO:0000256" key="5">
    <source>
        <dbReference type="ARBA" id="ARBA00022679"/>
    </source>
</evidence>
<dbReference type="InterPro" id="IPR029044">
    <property type="entry name" value="Nucleotide-diphossugar_trans"/>
</dbReference>
<evidence type="ECO:0000256" key="2">
    <source>
        <dbReference type="ARBA" id="ARBA00006739"/>
    </source>
</evidence>
<evidence type="ECO:0000256" key="10">
    <source>
        <dbReference type="RuleBase" id="RU364028"/>
    </source>
</evidence>
<comment type="similarity">
    <text evidence="2 10">Belongs to the glycosyltransferase 2 family.</text>
</comment>
<feature type="transmembrane region" description="Helical" evidence="10">
    <location>
        <begin position="20"/>
        <end position="39"/>
    </location>
</feature>
<evidence type="ECO:0000256" key="4">
    <source>
        <dbReference type="ARBA" id="ARBA00022676"/>
    </source>
</evidence>
<comment type="subcellular location">
    <subcellularLocation>
        <location evidence="1 10">Cell membrane</location>
        <topology evidence="1 10">Multi-pass membrane protein</topology>
    </subcellularLocation>
</comment>
<proteinExistence type="inferred from homology"/>
<name>A0A371J6B9_9FIRM</name>
<feature type="transmembrane region" description="Helical" evidence="10">
    <location>
        <begin position="333"/>
        <end position="356"/>
    </location>
</feature>
<evidence type="ECO:0000256" key="9">
    <source>
        <dbReference type="NCBIfam" id="TIGR03937"/>
    </source>
</evidence>
<comment type="caution">
    <text evidence="11">The sequence shown here is derived from an EMBL/GenBank/DDBJ whole genome shotgun (WGS) entry which is preliminary data.</text>
</comment>
<evidence type="ECO:0000256" key="6">
    <source>
        <dbReference type="ARBA" id="ARBA00022692"/>
    </source>
</evidence>
<dbReference type="SUPFAM" id="SSF53448">
    <property type="entry name" value="Nucleotide-diphospho-sugar transferases"/>
    <property type="match status" value="1"/>
</dbReference>
<dbReference type="PANTHER" id="PTHR43630">
    <property type="entry name" value="POLY-BETA-1,6-N-ACETYL-D-GLUCOSAMINE SYNTHASE"/>
    <property type="match status" value="1"/>
</dbReference>
<evidence type="ECO:0000313" key="12">
    <source>
        <dbReference type="Proteomes" id="UP000215694"/>
    </source>
</evidence>
<reference evidence="11 12" key="1">
    <citation type="journal article" date="2017" name="Genome Announc.">
        <title>Draft Genome Sequence of Romboutsia weinsteinii sp. nov. Strain CCRI-19649(T) Isolated from Surface Water.</title>
        <authorList>
            <person name="Maheux A.F."/>
            <person name="Boudreau D.K."/>
            <person name="Berube E."/>
            <person name="Boissinot M."/>
            <person name="Cantin P."/>
            <person name="Raymond F."/>
            <person name="Corbeil J."/>
            <person name="Omar R.F."/>
            <person name="Bergeron M.G."/>
        </authorList>
    </citation>
    <scope>NUCLEOTIDE SEQUENCE [LARGE SCALE GENOMIC DNA]</scope>
    <source>
        <strain evidence="11 12">CCRI-19649</strain>
    </source>
</reference>
<keyword evidence="5 10" id="KW-0808">Transferase</keyword>
<keyword evidence="7 10" id="KW-1133">Transmembrane helix</keyword>
<evidence type="ECO:0000313" key="11">
    <source>
        <dbReference type="EMBL" id="RDY28216.1"/>
    </source>
</evidence>
<feature type="transmembrane region" description="Helical" evidence="10">
    <location>
        <begin position="368"/>
        <end position="390"/>
    </location>
</feature>
<keyword evidence="12" id="KW-1185">Reference proteome</keyword>
<feature type="transmembrane region" description="Helical" evidence="10">
    <location>
        <begin position="307"/>
        <end position="327"/>
    </location>
</feature>
<accession>A0A371J6B9</accession>
<keyword evidence="3 10" id="KW-1003">Cell membrane</keyword>
<keyword evidence="4 10" id="KW-0328">Glycosyltransferase</keyword>
<organism evidence="11 12">
    <name type="scientific">Romboutsia weinsteinii</name>
    <dbReference type="NCBI Taxonomy" id="2020949"/>
    <lineage>
        <taxon>Bacteria</taxon>
        <taxon>Bacillati</taxon>
        <taxon>Bacillota</taxon>
        <taxon>Clostridia</taxon>
        <taxon>Peptostreptococcales</taxon>
        <taxon>Peptostreptococcaceae</taxon>
        <taxon>Romboutsia</taxon>
    </lineage>
</organism>
<dbReference type="NCBIfam" id="TIGR03937">
    <property type="entry name" value="PgaC_IcaA"/>
    <property type="match status" value="1"/>
</dbReference>
<dbReference type="AlphaFoldDB" id="A0A371J6B9"/>
<dbReference type="Gene3D" id="3.90.550.10">
    <property type="entry name" value="Spore Coat Polysaccharide Biosynthesis Protein SpsA, Chain A"/>
    <property type="match status" value="1"/>
</dbReference>
<gene>
    <name evidence="11" type="primary">pgaC</name>
    <name evidence="11" type="ORF">CHL78_006415</name>
</gene>
<evidence type="ECO:0000256" key="1">
    <source>
        <dbReference type="ARBA" id="ARBA00004651"/>
    </source>
</evidence>